<evidence type="ECO:0000256" key="5">
    <source>
        <dbReference type="SAM" id="MobiDB-lite"/>
    </source>
</evidence>
<feature type="compositionally biased region" description="Acidic residues" evidence="5">
    <location>
        <begin position="152"/>
        <end position="169"/>
    </location>
</feature>
<evidence type="ECO:0000313" key="7">
    <source>
        <dbReference type="EMBL" id="VFT90379.1"/>
    </source>
</evidence>
<dbReference type="PROSITE" id="PS50082">
    <property type="entry name" value="WD_REPEATS_2"/>
    <property type="match status" value="1"/>
</dbReference>
<dbReference type="Proteomes" id="UP000332933">
    <property type="component" value="Unassembled WGS sequence"/>
</dbReference>
<keyword evidence="2 4" id="KW-0853">WD repeat</keyword>
<dbReference type="Gene3D" id="2.130.10.10">
    <property type="entry name" value="YVTN repeat-like/Quinoprotein amine dehydrogenase"/>
    <property type="match status" value="1"/>
</dbReference>
<organism evidence="7 8">
    <name type="scientific">Aphanomyces stellatus</name>
    <dbReference type="NCBI Taxonomy" id="120398"/>
    <lineage>
        <taxon>Eukaryota</taxon>
        <taxon>Sar</taxon>
        <taxon>Stramenopiles</taxon>
        <taxon>Oomycota</taxon>
        <taxon>Saprolegniomycetes</taxon>
        <taxon>Saprolegniales</taxon>
        <taxon>Verrucalvaceae</taxon>
        <taxon>Aphanomyces</taxon>
    </lineage>
</organism>
<feature type="region of interest" description="Disordered" evidence="5">
    <location>
        <begin position="1"/>
        <end position="60"/>
    </location>
</feature>
<protein>
    <submittedName>
        <fullName evidence="7">Aste57867_13541 protein</fullName>
    </submittedName>
</protein>
<feature type="compositionally biased region" description="Acidic residues" evidence="5">
    <location>
        <begin position="36"/>
        <end position="48"/>
    </location>
</feature>
<sequence>MARTRTSARLAKGHGAAKATTKREPIVIESDSTHDVEDDDDDDDEDNEGGGGMSAYEKQRLANIARNQEIMATIGFENLTEKKRRLKKEAADALAVRTAAKRRRQEELATLPRRQSRRFQGKDAEYSLRMNANKQFYAYKEDGSGGDVETAVNDDDDDDDEDKEDEEEAASWADTAGAEMLGAFCDGATETTVRPSSAPYTLDARDIQKVVAYRVYSIALHPAASTSILAGVGDTEGHVALWTPPVHRTDSDTTNGLVALRPHRQAVSALKFADTALFSSSFDGKLLRYDLAKNAAMPVFQVDTGITNFDMRDDRTLVSCDDGSLYVVDVRDAATTSSKKHILHDKKINTVHRHPIHSHVFATASLDRTVKLWDARKLKAALVSLPHDKSVNGASFSPDGSSLVSVCQDNYVYLFRIDPTTGNLVKPAPQKIKHDNFSGRWLTKFQASWDPKKTTDCEFVLGGNKRPRCIEIFGTTSPKPRQTLVDDRFASVHSLNVFHPTANVILGGNSSGRVALWRQAE</sequence>
<dbReference type="InterPro" id="IPR015943">
    <property type="entry name" value="WD40/YVTN_repeat-like_dom_sf"/>
</dbReference>
<evidence type="ECO:0000313" key="8">
    <source>
        <dbReference type="Proteomes" id="UP000332933"/>
    </source>
</evidence>
<evidence type="ECO:0000256" key="2">
    <source>
        <dbReference type="ARBA" id="ARBA00022574"/>
    </source>
</evidence>
<feature type="compositionally biased region" description="Basic and acidic residues" evidence="5">
    <location>
        <begin position="21"/>
        <end position="35"/>
    </location>
</feature>
<dbReference type="PANTHER" id="PTHR14773">
    <property type="entry name" value="WD REPEAT-CONTAINING PROTEIN 76"/>
    <property type="match status" value="1"/>
</dbReference>
<evidence type="ECO:0000256" key="4">
    <source>
        <dbReference type="PROSITE-ProRule" id="PRU00221"/>
    </source>
</evidence>
<evidence type="ECO:0000313" key="6">
    <source>
        <dbReference type="EMBL" id="KAF0695647.1"/>
    </source>
</evidence>
<keyword evidence="3" id="KW-0677">Repeat</keyword>
<feature type="region of interest" description="Disordered" evidence="5">
    <location>
        <begin position="139"/>
        <end position="173"/>
    </location>
</feature>
<reference evidence="7 8" key="1">
    <citation type="submission" date="2019-03" db="EMBL/GenBank/DDBJ databases">
        <authorList>
            <person name="Gaulin E."/>
            <person name="Dumas B."/>
        </authorList>
    </citation>
    <scope>NUCLEOTIDE SEQUENCE [LARGE SCALE GENOMIC DNA]</scope>
    <source>
        <strain evidence="7">CBS 568.67</strain>
    </source>
</reference>
<gene>
    <name evidence="7" type="primary">Aste57867_13541</name>
    <name evidence="6" type="ORF">As57867_013491</name>
    <name evidence="7" type="ORF">ASTE57867_13541</name>
</gene>
<dbReference type="SUPFAM" id="SSF50978">
    <property type="entry name" value="WD40 repeat-like"/>
    <property type="match status" value="1"/>
</dbReference>
<dbReference type="AlphaFoldDB" id="A0A485KYN3"/>
<dbReference type="InterPro" id="IPR001680">
    <property type="entry name" value="WD40_rpt"/>
</dbReference>
<keyword evidence="8" id="KW-1185">Reference proteome</keyword>
<name>A0A485KYN3_9STRA</name>
<feature type="repeat" description="WD" evidence="4">
    <location>
        <begin position="341"/>
        <end position="383"/>
    </location>
</feature>
<dbReference type="InterPro" id="IPR050853">
    <property type="entry name" value="WD_repeat_DNA-damage-binding"/>
</dbReference>
<evidence type="ECO:0000256" key="1">
    <source>
        <dbReference type="ARBA" id="ARBA00005434"/>
    </source>
</evidence>
<accession>A0A485KYN3</accession>
<comment type="similarity">
    <text evidence="1">Belongs to the WD repeat DDB2/WDR76 family.</text>
</comment>
<dbReference type="Pfam" id="PF00400">
    <property type="entry name" value="WD40"/>
    <property type="match status" value="2"/>
</dbReference>
<dbReference type="OrthoDB" id="9890280at2759"/>
<dbReference type="SMART" id="SM00320">
    <property type="entry name" value="WD40"/>
    <property type="match status" value="5"/>
</dbReference>
<dbReference type="GO" id="GO:0005634">
    <property type="term" value="C:nucleus"/>
    <property type="evidence" value="ECO:0007669"/>
    <property type="project" value="TreeGrafter"/>
</dbReference>
<dbReference type="EMBL" id="CAADRA010005483">
    <property type="protein sequence ID" value="VFT90379.1"/>
    <property type="molecule type" value="Genomic_DNA"/>
</dbReference>
<dbReference type="EMBL" id="VJMH01005462">
    <property type="protein sequence ID" value="KAF0695647.1"/>
    <property type="molecule type" value="Genomic_DNA"/>
</dbReference>
<dbReference type="GO" id="GO:0003677">
    <property type="term" value="F:DNA binding"/>
    <property type="evidence" value="ECO:0007669"/>
    <property type="project" value="TreeGrafter"/>
</dbReference>
<dbReference type="PANTHER" id="PTHR14773:SF0">
    <property type="entry name" value="WD REPEAT-CONTAINING PROTEIN 76"/>
    <property type="match status" value="1"/>
</dbReference>
<evidence type="ECO:0000256" key="3">
    <source>
        <dbReference type="ARBA" id="ARBA00022737"/>
    </source>
</evidence>
<reference evidence="6" key="2">
    <citation type="submission" date="2019-06" db="EMBL/GenBank/DDBJ databases">
        <title>Genomics analysis of Aphanomyces spp. identifies a new class of oomycete effector associated with host adaptation.</title>
        <authorList>
            <person name="Gaulin E."/>
        </authorList>
    </citation>
    <scope>NUCLEOTIDE SEQUENCE</scope>
    <source>
        <strain evidence="6">CBS 578.67</strain>
    </source>
</reference>
<proteinExistence type="inferred from homology"/>
<dbReference type="InterPro" id="IPR036322">
    <property type="entry name" value="WD40_repeat_dom_sf"/>
</dbReference>
<dbReference type="GO" id="GO:2000001">
    <property type="term" value="P:regulation of DNA damage checkpoint"/>
    <property type="evidence" value="ECO:0007669"/>
    <property type="project" value="TreeGrafter"/>
</dbReference>